<reference evidence="12" key="2">
    <citation type="journal article" date="2020" name="Microorganisms">
        <title>Osmotic Adaptation and Compatible Solute Biosynthesis of Phototrophic Bacteria as Revealed from Genome Analyses.</title>
        <authorList>
            <person name="Imhoff J.F."/>
            <person name="Rahn T."/>
            <person name="Kunzel S."/>
            <person name="Keller A."/>
            <person name="Neulinger S.C."/>
        </authorList>
    </citation>
    <scope>NUCLEOTIDE SEQUENCE</scope>
    <source>
        <strain evidence="12">DSM 9154</strain>
    </source>
</reference>
<feature type="binding site" evidence="11">
    <location>
        <position position="197"/>
    </location>
    <ligand>
        <name>substrate</name>
    </ligand>
</feature>
<feature type="binding site" evidence="11">
    <location>
        <position position="122"/>
    </location>
    <ligand>
        <name>ATP</name>
        <dbReference type="ChEBI" id="CHEBI:30616"/>
    </ligand>
</feature>
<comment type="catalytic activity">
    <reaction evidence="1 11">
        <text>5-(2-hydroxyethyl)-4-methylthiazole + ATP = 4-methyl-5-(2-phosphooxyethyl)-thiazole + ADP + H(+)</text>
        <dbReference type="Rhea" id="RHEA:24212"/>
        <dbReference type="ChEBI" id="CHEBI:15378"/>
        <dbReference type="ChEBI" id="CHEBI:17957"/>
        <dbReference type="ChEBI" id="CHEBI:30616"/>
        <dbReference type="ChEBI" id="CHEBI:58296"/>
        <dbReference type="ChEBI" id="CHEBI:456216"/>
        <dbReference type="EC" id="2.7.1.50"/>
    </reaction>
</comment>
<dbReference type="GO" id="GO:0005524">
    <property type="term" value="F:ATP binding"/>
    <property type="evidence" value="ECO:0007669"/>
    <property type="project" value="UniProtKB-UniRule"/>
</dbReference>
<feature type="binding site" evidence="11">
    <location>
        <position position="47"/>
    </location>
    <ligand>
        <name>substrate</name>
    </ligand>
</feature>
<dbReference type="SUPFAM" id="SSF53613">
    <property type="entry name" value="Ribokinase-like"/>
    <property type="match status" value="1"/>
</dbReference>
<dbReference type="GO" id="GO:0009229">
    <property type="term" value="P:thiamine diphosphate biosynthetic process"/>
    <property type="evidence" value="ECO:0007669"/>
    <property type="project" value="UniProtKB-UniRule"/>
</dbReference>
<dbReference type="InterPro" id="IPR029056">
    <property type="entry name" value="Ribokinase-like"/>
</dbReference>
<name>A0A934QGP8_9PROT</name>
<comment type="similarity">
    <text evidence="11">Belongs to the Thz kinase family.</text>
</comment>
<dbReference type="NCBIfam" id="NF006830">
    <property type="entry name" value="PRK09355.1"/>
    <property type="match status" value="1"/>
</dbReference>
<dbReference type="InterPro" id="IPR000417">
    <property type="entry name" value="Hyethyz_kinase"/>
</dbReference>
<keyword evidence="10 11" id="KW-0784">Thiamine biosynthesis</keyword>
<keyword evidence="5 11" id="KW-0479">Metal-binding</keyword>
<comment type="function">
    <text evidence="11">Catalyzes the phosphorylation of the hydroxyl group of 4-methyl-5-beta-hydroxyethylthiazole (THZ).</text>
</comment>
<feature type="binding site" evidence="11">
    <location>
        <position position="170"/>
    </location>
    <ligand>
        <name>ATP</name>
        <dbReference type="ChEBI" id="CHEBI:30616"/>
    </ligand>
</feature>
<comment type="cofactor">
    <cofactor evidence="2 11">
        <name>Mg(2+)</name>
        <dbReference type="ChEBI" id="CHEBI:18420"/>
    </cofactor>
</comment>
<keyword evidence="7 11" id="KW-0418">Kinase</keyword>
<reference evidence="12" key="1">
    <citation type="submission" date="2017-08" db="EMBL/GenBank/DDBJ databases">
        <authorList>
            <person name="Imhoff J.F."/>
            <person name="Rahn T."/>
            <person name="Kuenzel S."/>
            <person name="Neulinger S.C."/>
        </authorList>
    </citation>
    <scope>NUCLEOTIDE SEQUENCE</scope>
    <source>
        <strain evidence="12">DSM 9154</strain>
    </source>
</reference>
<proteinExistence type="inferred from homology"/>
<dbReference type="RefSeq" id="WP_037256462.1">
    <property type="nucleotide sequence ID" value="NZ_NRRE01000017.1"/>
</dbReference>
<keyword evidence="13" id="KW-1185">Reference proteome</keyword>
<accession>A0A934QGP8</accession>
<keyword evidence="9 11" id="KW-0460">Magnesium</keyword>
<evidence type="ECO:0000256" key="8">
    <source>
        <dbReference type="ARBA" id="ARBA00022840"/>
    </source>
</evidence>
<dbReference type="EC" id="2.7.1.50" evidence="11"/>
<evidence type="ECO:0000313" key="12">
    <source>
        <dbReference type="EMBL" id="MBK1696472.1"/>
    </source>
</evidence>
<dbReference type="Pfam" id="PF02110">
    <property type="entry name" value="HK"/>
    <property type="match status" value="1"/>
</dbReference>
<sequence length="268" mass="27391">MSEPTPRVCDTLAEVRTRNPLVHSITNLVAMDLSANVLLAVGASPVMAHAREEIDEVVAAANALVINIGTLDAGWVDSMEQAAAKASELGTPWVLDPVGVGATRYRNEVAARLTAQQPTVIRGNGSEIVALANAASAGATRGVDSSIDSAEALDAARDLAQASQAIVAVTGSVDYITDGSRVIAVANGVPEMAQITAMGCALSGLVGACIGVGTEPLRASAHAIAIYGVAGELAAQHAHGPGSLRMRMLDAFTQLDSETLNEMASIDQ</sequence>
<dbReference type="PRINTS" id="PR01099">
    <property type="entry name" value="HYETHTZKNASE"/>
</dbReference>
<dbReference type="Proteomes" id="UP000778970">
    <property type="component" value="Unassembled WGS sequence"/>
</dbReference>
<gene>
    <name evidence="11" type="primary">thiM</name>
    <name evidence="12" type="ORF">CKO21_04345</name>
</gene>
<evidence type="ECO:0000256" key="7">
    <source>
        <dbReference type="ARBA" id="ARBA00022777"/>
    </source>
</evidence>
<evidence type="ECO:0000256" key="3">
    <source>
        <dbReference type="ARBA" id="ARBA00004868"/>
    </source>
</evidence>
<keyword evidence="6 11" id="KW-0547">Nucleotide-binding</keyword>
<dbReference type="HAMAP" id="MF_00228">
    <property type="entry name" value="Thz_kinase"/>
    <property type="match status" value="1"/>
</dbReference>
<evidence type="ECO:0000256" key="2">
    <source>
        <dbReference type="ARBA" id="ARBA00001946"/>
    </source>
</evidence>
<evidence type="ECO:0000256" key="5">
    <source>
        <dbReference type="ARBA" id="ARBA00022723"/>
    </source>
</evidence>
<dbReference type="AlphaFoldDB" id="A0A934QGP8"/>
<dbReference type="PIRSF" id="PIRSF000513">
    <property type="entry name" value="Thz_kinase"/>
    <property type="match status" value="1"/>
</dbReference>
<dbReference type="GO" id="GO:0000287">
    <property type="term" value="F:magnesium ion binding"/>
    <property type="evidence" value="ECO:0007669"/>
    <property type="project" value="UniProtKB-UniRule"/>
</dbReference>
<evidence type="ECO:0000256" key="11">
    <source>
        <dbReference type="HAMAP-Rule" id="MF_00228"/>
    </source>
</evidence>
<protein>
    <recommendedName>
        <fullName evidence="11">Hydroxyethylthiazole kinase</fullName>
        <ecNumber evidence="11">2.7.1.50</ecNumber>
    </recommendedName>
    <alternativeName>
        <fullName evidence="11">4-methyl-5-beta-hydroxyethylthiazole kinase</fullName>
        <shortName evidence="11">TH kinase</shortName>
        <shortName evidence="11">Thz kinase</shortName>
    </alternativeName>
</protein>
<evidence type="ECO:0000256" key="6">
    <source>
        <dbReference type="ARBA" id="ARBA00022741"/>
    </source>
</evidence>
<dbReference type="GO" id="GO:0009228">
    <property type="term" value="P:thiamine biosynthetic process"/>
    <property type="evidence" value="ECO:0007669"/>
    <property type="project" value="UniProtKB-KW"/>
</dbReference>
<dbReference type="EMBL" id="NRRE01000017">
    <property type="protein sequence ID" value="MBK1696472.1"/>
    <property type="molecule type" value="Genomic_DNA"/>
</dbReference>
<evidence type="ECO:0000256" key="10">
    <source>
        <dbReference type="ARBA" id="ARBA00022977"/>
    </source>
</evidence>
<dbReference type="GO" id="GO:0004417">
    <property type="term" value="F:hydroxyethylthiazole kinase activity"/>
    <property type="evidence" value="ECO:0007669"/>
    <property type="project" value="UniProtKB-UniRule"/>
</dbReference>
<dbReference type="Gene3D" id="3.40.1190.20">
    <property type="match status" value="1"/>
</dbReference>
<keyword evidence="8 11" id="KW-0067">ATP-binding</keyword>
<evidence type="ECO:0000313" key="13">
    <source>
        <dbReference type="Proteomes" id="UP000778970"/>
    </source>
</evidence>
<keyword evidence="4 11" id="KW-0808">Transferase</keyword>
<comment type="pathway">
    <text evidence="3 11">Cofactor biosynthesis; thiamine diphosphate biosynthesis; 4-methyl-5-(2-phosphoethyl)-thiazole from 5-(2-hydroxyethyl)-4-methylthiazole: step 1/1.</text>
</comment>
<comment type="caution">
    <text evidence="12">The sequence shown here is derived from an EMBL/GenBank/DDBJ whole genome shotgun (WGS) entry which is preliminary data.</text>
</comment>
<dbReference type="NCBIfam" id="TIGR00694">
    <property type="entry name" value="thiM"/>
    <property type="match status" value="1"/>
</dbReference>
<dbReference type="CDD" id="cd01170">
    <property type="entry name" value="THZ_kinase"/>
    <property type="match status" value="1"/>
</dbReference>
<evidence type="ECO:0000256" key="9">
    <source>
        <dbReference type="ARBA" id="ARBA00022842"/>
    </source>
</evidence>
<evidence type="ECO:0000256" key="1">
    <source>
        <dbReference type="ARBA" id="ARBA00001771"/>
    </source>
</evidence>
<organism evidence="12 13">
    <name type="scientific">Rhodovibrio salinarum</name>
    <dbReference type="NCBI Taxonomy" id="1087"/>
    <lineage>
        <taxon>Bacteria</taxon>
        <taxon>Pseudomonadati</taxon>
        <taxon>Pseudomonadota</taxon>
        <taxon>Alphaproteobacteria</taxon>
        <taxon>Rhodospirillales</taxon>
        <taxon>Rhodovibrionaceae</taxon>
        <taxon>Rhodovibrio</taxon>
    </lineage>
</organism>
<evidence type="ECO:0000256" key="4">
    <source>
        <dbReference type="ARBA" id="ARBA00022679"/>
    </source>
</evidence>